<dbReference type="Pfam" id="PF01649">
    <property type="entry name" value="Ribosomal_S20p"/>
    <property type="match status" value="1"/>
</dbReference>
<dbReference type="AlphaFoldDB" id="A0A0R1WMF9"/>
<dbReference type="InterPro" id="IPR002583">
    <property type="entry name" value="Ribosomal_bS20"/>
</dbReference>
<gene>
    <name evidence="7" type="primary">rpsT</name>
    <name evidence="8" type="ORF">FC40_GL000836</name>
</gene>
<dbReference type="GO" id="GO:0015935">
    <property type="term" value="C:small ribosomal subunit"/>
    <property type="evidence" value="ECO:0007669"/>
    <property type="project" value="TreeGrafter"/>
</dbReference>
<dbReference type="SUPFAM" id="SSF46992">
    <property type="entry name" value="Ribosomal protein S20"/>
    <property type="match status" value="1"/>
</dbReference>
<dbReference type="PANTHER" id="PTHR33398:SF1">
    <property type="entry name" value="SMALL RIBOSOMAL SUBUNIT PROTEIN BS20C"/>
    <property type="match status" value="1"/>
</dbReference>
<evidence type="ECO:0000256" key="5">
    <source>
        <dbReference type="ARBA" id="ARBA00023274"/>
    </source>
</evidence>
<comment type="caution">
    <text evidence="8">The sequence shown here is derived from an EMBL/GenBank/DDBJ whole genome shotgun (WGS) entry which is preliminary data.</text>
</comment>
<dbReference type="GO" id="GO:0003735">
    <property type="term" value="F:structural constituent of ribosome"/>
    <property type="evidence" value="ECO:0007669"/>
    <property type="project" value="InterPro"/>
</dbReference>
<keyword evidence="5 7" id="KW-0687">Ribonucleoprotein</keyword>
<evidence type="ECO:0000256" key="2">
    <source>
        <dbReference type="ARBA" id="ARBA00022730"/>
    </source>
</evidence>
<sequence>MKNMPIIKSAIKRVKTTEKANAANSSQLSKMRTAVKKFEKAKTAGAENVEQLFNEAVSAIDKAQSKGLIKANKAARDKSRMAARLAK</sequence>
<dbReference type="STRING" id="1423755.FC40_GL000836"/>
<evidence type="ECO:0000256" key="6">
    <source>
        <dbReference type="ARBA" id="ARBA00035136"/>
    </source>
</evidence>
<comment type="function">
    <text evidence="7">Binds directly to 16S ribosomal RNA.</text>
</comment>
<keyword evidence="2 7" id="KW-0699">rRNA-binding</keyword>
<evidence type="ECO:0000256" key="1">
    <source>
        <dbReference type="ARBA" id="ARBA00007634"/>
    </source>
</evidence>
<organism evidence="8 9">
    <name type="scientific">Ligilactobacillus hayakitensis DSM 18933 = JCM 14209</name>
    <dbReference type="NCBI Taxonomy" id="1423755"/>
    <lineage>
        <taxon>Bacteria</taxon>
        <taxon>Bacillati</taxon>
        <taxon>Bacillota</taxon>
        <taxon>Bacilli</taxon>
        <taxon>Lactobacillales</taxon>
        <taxon>Lactobacillaceae</taxon>
        <taxon>Ligilactobacillus</taxon>
    </lineage>
</organism>
<dbReference type="NCBIfam" id="TIGR00029">
    <property type="entry name" value="S20"/>
    <property type="match status" value="1"/>
</dbReference>
<dbReference type="PANTHER" id="PTHR33398">
    <property type="entry name" value="30S RIBOSOMAL PROTEIN S20"/>
    <property type="match status" value="1"/>
</dbReference>
<dbReference type="EMBL" id="AZGD01000090">
    <property type="protein sequence ID" value="KRM19047.1"/>
    <property type="molecule type" value="Genomic_DNA"/>
</dbReference>
<dbReference type="Proteomes" id="UP000051054">
    <property type="component" value="Unassembled WGS sequence"/>
</dbReference>
<evidence type="ECO:0000313" key="9">
    <source>
        <dbReference type="Proteomes" id="UP000051054"/>
    </source>
</evidence>
<evidence type="ECO:0000256" key="3">
    <source>
        <dbReference type="ARBA" id="ARBA00022884"/>
    </source>
</evidence>
<accession>A0A0R1WMF9</accession>
<keyword evidence="9" id="KW-1185">Reference proteome</keyword>
<protein>
    <recommendedName>
        <fullName evidence="6 7">Small ribosomal subunit protein bS20</fullName>
    </recommendedName>
</protein>
<dbReference type="GO" id="GO:0005829">
    <property type="term" value="C:cytosol"/>
    <property type="evidence" value="ECO:0007669"/>
    <property type="project" value="TreeGrafter"/>
</dbReference>
<reference evidence="8 9" key="1">
    <citation type="journal article" date="2015" name="Genome Announc.">
        <title>Expanding the biotechnology potential of lactobacilli through comparative genomics of 213 strains and associated genera.</title>
        <authorList>
            <person name="Sun Z."/>
            <person name="Harris H.M."/>
            <person name="McCann A."/>
            <person name="Guo C."/>
            <person name="Argimon S."/>
            <person name="Zhang W."/>
            <person name="Yang X."/>
            <person name="Jeffery I.B."/>
            <person name="Cooney J.C."/>
            <person name="Kagawa T.F."/>
            <person name="Liu W."/>
            <person name="Song Y."/>
            <person name="Salvetti E."/>
            <person name="Wrobel A."/>
            <person name="Rasinkangas P."/>
            <person name="Parkhill J."/>
            <person name="Rea M.C."/>
            <person name="O'Sullivan O."/>
            <person name="Ritari J."/>
            <person name="Douillard F.P."/>
            <person name="Paul Ross R."/>
            <person name="Yang R."/>
            <person name="Briner A.E."/>
            <person name="Felis G.E."/>
            <person name="de Vos W.M."/>
            <person name="Barrangou R."/>
            <person name="Klaenhammer T.R."/>
            <person name="Caufield P.W."/>
            <person name="Cui Y."/>
            <person name="Zhang H."/>
            <person name="O'Toole P.W."/>
        </authorList>
    </citation>
    <scope>NUCLEOTIDE SEQUENCE [LARGE SCALE GENOMIC DNA]</scope>
    <source>
        <strain evidence="8 9">DSM 18933</strain>
    </source>
</reference>
<dbReference type="PATRIC" id="fig|1423755.3.peg.890"/>
<proteinExistence type="inferred from homology"/>
<evidence type="ECO:0000256" key="4">
    <source>
        <dbReference type="ARBA" id="ARBA00022980"/>
    </source>
</evidence>
<comment type="similarity">
    <text evidence="1 7">Belongs to the bacterial ribosomal protein bS20 family.</text>
</comment>
<dbReference type="Gene3D" id="1.20.58.110">
    <property type="entry name" value="Ribosomal protein S20"/>
    <property type="match status" value="1"/>
</dbReference>
<dbReference type="eggNOG" id="COG0268">
    <property type="taxonomic scope" value="Bacteria"/>
</dbReference>
<dbReference type="GO" id="GO:0006412">
    <property type="term" value="P:translation"/>
    <property type="evidence" value="ECO:0007669"/>
    <property type="project" value="UniProtKB-UniRule"/>
</dbReference>
<keyword evidence="4 7" id="KW-0689">Ribosomal protein</keyword>
<evidence type="ECO:0000313" key="8">
    <source>
        <dbReference type="EMBL" id="KRM19047.1"/>
    </source>
</evidence>
<dbReference type="InterPro" id="IPR036510">
    <property type="entry name" value="Ribosomal_bS20_sf"/>
</dbReference>
<dbReference type="GO" id="GO:0070181">
    <property type="term" value="F:small ribosomal subunit rRNA binding"/>
    <property type="evidence" value="ECO:0007669"/>
    <property type="project" value="TreeGrafter"/>
</dbReference>
<name>A0A0R1WMF9_9LACO</name>
<keyword evidence="3 7" id="KW-0694">RNA-binding</keyword>
<evidence type="ECO:0000256" key="7">
    <source>
        <dbReference type="HAMAP-Rule" id="MF_00500"/>
    </source>
</evidence>
<dbReference type="HAMAP" id="MF_00500">
    <property type="entry name" value="Ribosomal_bS20"/>
    <property type="match status" value="1"/>
</dbReference>